<comment type="caution">
    <text evidence="10">The sequence shown here is derived from an EMBL/GenBank/DDBJ whole genome shotgun (WGS) entry which is preliminary data.</text>
</comment>
<keyword evidence="3 6" id="KW-0813">Transport</keyword>
<evidence type="ECO:0000256" key="5">
    <source>
        <dbReference type="ARBA" id="ARBA00022927"/>
    </source>
</evidence>
<keyword evidence="4" id="KW-0967">Endosome</keyword>
<dbReference type="GO" id="GO:0006612">
    <property type="term" value="P:protein targeting to membrane"/>
    <property type="evidence" value="ECO:0007669"/>
    <property type="project" value="TreeGrafter"/>
</dbReference>
<dbReference type="GO" id="GO:0000813">
    <property type="term" value="C:ESCRT I complex"/>
    <property type="evidence" value="ECO:0007669"/>
    <property type="project" value="TreeGrafter"/>
</dbReference>
<dbReference type="InterPro" id="IPR029012">
    <property type="entry name" value="Helix_hairpin_bin_sf"/>
</dbReference>
<evidence type="ECO:0000256" key="3">
    <source>
        <dbReference type="ARBA" id="ARBA00022448"/>
    </source>
</evidence>
<dbReference type="GO" id="GO:0006623">
    <property type="term" value="P:protein targeting to vacuole"/>
    <property type="evidence" value="ECO:0007669"/>
    <property type="project" value="TreeGrafter"/>
</dbReference>
<evidence type="ECO:0000256" key="7">
    <source>
        <dbReference type="SAM" id="Coils"/>
    </source>
</evidence>
<dbReference type="GO" id="GO:0043162">
    <property type="term" value="P:ubiquitin-dependent protein catabolic process via the multivesicular body sorting pathway"/>
    <property type="evidence" value="ECO:0007669"/>
    <property type="project" value="TreeGrafter"/>
</dbReference>
<feature type="region of interest" description="Disordered" evidence="8">
    <location>
        <begin position="244"/>
        <end position="264"/>
    </location>
</feature>
<feature type="compositionally biased region" description="Low complexity" evidence="8">
    <location>
        <begin position="14"/>
        <end position="28"/>
    </location>
</feature>
<dbReference type="EMBL" id="VRMN01000004">
    <property type="protein sequence ID" value="KAA8494446.1"/>
    <property type="molecule type" value="Genomic_DNA"/>
</dbReference>
<evidence type="ECO:0000259" key="9">
    <source>
        <dbReference type="PROSITE" id="PS51314"/>
    </source>
</evidence>
<dbReference type="AlphaFoldDB" id="A0A5J4YSY9"/>
<dbReference type="PANTHER" id="PTHR13678:SF2">
    <property type="entry name" value="VACUOLAR PROTEIN SORTING-ASSOCIATED PROTEIN 37A"/>
    <property type="match status" value="1"/>
</dbReference>
<feature type="region of interest" description="Disordered" evidence="8">
    <location>
        <begin position="1"/>
        <end position="28"/>
    </location>
</feature>
<reference evidence="11" key="1">
    <citation type="journal article" date="2019" name="Nat. Commun.">
        <title>Expansion of phycobilisome linker gene families in mesophilic red algae.</title>
        <authorList>
            <person name="Lee J."/>
            <person name="Kim D."/>
            <person name="Bhattacharya D."/>
            <person name="Yoon H.S."/>
        </authorList>
    </citation>
    <scope>NUCLEOTIDE SEQUENCE [LARGE SCALE GENOMIC DNA]</scope>
    <source>
        <strain evidence="11">CCMP 1328</strain>
    </source>
</reference>
<feature type="domain" description="VPS37 C-terminal" evidence="9">
    <location>
        <begin position="165"/>
        <end position="254"/>
    </location>
</feature>
<feature type="compositionally biased region" description="Polar residues" evidence="8">
    <location>
        <begin position="1"/>
        <end position="10"/>
    </location>
</feature>
<dbReference type="OrthoDB" id="10260857at2759"/>
<comment type="subcellular location">
    <subcellularLocation>
        <location evidence="1">Endosome</location>
    </subcellularLocation>
</comment>
<dbReference type="Pfam" id="PF07200">
    <property type="entry name" value="Mod_r"/>
    <property type="match status" value="1"/>
</dbReference>
<proteinExistence type="inferred from homology"/>
<evidence type="ECO:0000256" key="8">
    <source>
        <dbReference type="SAM" id="MobiDB-lite"/>
    </source>
</evidence>
<dbReference type="InterPro" id="IPR037202">
    <property type="entry name" value="ESCRT_assembly_dom"/>
</dbReference>
<protein>
    <submittedName>
        <fullName evidence="10">Vacuolar protein sorting-associated protein 37A</fullName>
    </submittedName>
</protein>
<keyword evidence="5 6" id="KW-0653">Protein transport</keyword>
<feature type="coiled-coil region" evidence="7">
    <location>
        <begin position="124"/>
        <end position="174"/>
    </location>
</feature>
<evidence type="ECO:0000313" key="10">
    <source>
        <dbReference type="EMBL" id="KAA8494446.1"/>
    </source>
</evidence>
<accession>A0A5J4YSY9</accession>
<dbReference type="PANTHER" id="PTHR13678">
    <property type="entry name" value="VACUOLAR PROTEIN SORTING-ASSOCIATED PROTEIN 37"/>
    <property type="match status" value="1"/>
</dbReference>
<keyword evidence="7" id="KW-0175">Coiled coil</keyword>
<dbReference type="Proteomes" id="UP000324585">
    <property type="component" value="Unassembled WGS sequence"/>
</dbReference>
<gene>
    <name evidence="10" type="ORF">FVE85_2687</name>
</gene>
<evidence type="ECO:0000256" key="4">
    <source>
        <dbReference type="ARBA" id="ARBA00022753"/>
    </source>
</evidence>
<feature type="compositionally biased region" description="Polar residues" evidence="8">
    <location>
        <begin position="249"/>
        <end position="264"/>
    </location>
</feature>
<comment type="similarity">
    <text evidence="2">Belongs to the VPS37 family.</text>
</comment>
<evidence type="ECO:0000256" key="2">
    <source>
        <dbReference type="ARBA" id="ARBA00007617"/>
    </source>
</evidence>
<dbReference type="InterPro" id="IPR009851">
    <property type="entry name" value="Mod_r"/>
</dbReference>
<dbReference type="PROSITE" id="PS51314">
    <property type="entry name" value="VPS37_C"/>
    <property type="match status" value="1"/>
</dbReference>
<sequence length="264" mass="29604">MWAVPQTSWDNPYGSGHANGNAAAAPGGLQHVHTSGPVNLWNSQHNLFDANASGSFGSFGSVATLQRPAPGEGGRKHELPPVPQDFPELAQKSVQELEALLRNQGALESMLNRHAYVSELARAVETTKETVATKRKELEDLKESKSNAEWTDRLHAADKDHASLLQDVEALRQKHNDIVRQNAPDALEHRLEMHMEDADRESMRLHEQGMGREMPFDEFLRKYVEQRKLYHAREKKLASLRQMRRNASAGGNNHMPRQNTAGTR</sequence>
<evidence type="ECO:0000313" key="11">
    <source>
        <dbReference type="Proteomes" id="UP000324585"/>
    </source>
</evidence>
<keyword evidence="11" id="KW-1185">Reference proteome</keyword>
<name>A0A5J4YSY9_PORPP</name>
<dbReference type="Gene3D" id="1.10.287.660">
    <property type="entry name" value="Helix hairpin bin"/>
    <property type="match status" value="1"/>
</dbReference>
<evidence type="ECO:0000256" key="6">
    <source>
        <dbReference type="PROSITE-ProRule" id="PRU00646"/>
    </source>
</evidence>
<dbReference type="SUPFAM" id="SSF140111">
    <property type="entry name" value="Endosomal sorting complex assembly domain"/>
    <property type="match status" value="1"/>
</dbReference>
<evidence type="ECO:0000256" key="1">
    <source>
        <dbReference type="ARBA" id="ARBA00004177"/>
    </source>
</evidence>
<organism evidence="10 11">
    <name type="scientific">Porphyridium purpureum</name>
    <name type="common">Red alga</name>
    <name type="synonym">Porphyridium cruentum</name>
    <dbReference type="NCBI Taxonomy" id="35688"/>
    <lineage>
        <taxon>Eukaryota</taxon>
        <taxon>Rhodophyta</taxon>
        <taxon>Bangiophyceae</taxon>
        <taxon>Porphyridiales</taxon>
        <taxon>Porphyridiaceae</taxon>
        <taxon>Porphyridium</taxon>
    </lineage>
</organism>